<keyword evidence="11 14" id="KW-0275">Fatty acid biosynthesis</keyword>
<protein>
    <recommendedName>
        <fullName evidence="4 14">Very-long-chain (3R)-3-hydroxyacyl-CoA dehydratase</fullName>
        <ecNumber evidence="4 14">4.2.1.134</ecNumber>
    </recommendedName>
</protein>
<dbReference type="PANTHER" id="PTHR11035">
    <property type="entry name" value="VERY-LONG-CHAIN (3R)-3-HYDROXYACYL-COA DEHYDRATASE"/>
    <property type="match status" value="1"/>
</dbReference>
<keyword evidence="6 14" id="KW-0812">Transmembrane</keyword>
<dbReference type="EMBL" id="ML975151">
    <property type="protein sequence ID" value="KAF1815743.1"/>
    <property type="molecule type" value="Genomic_DNA"/>
</dbReference>
<organism evidence="15">
    <name type="scientific">Eremomyces bilateralis CBS 781.70</name>
    <dbReference type="NCBI Taxonomy" id="1392243"/>
    <lineage>
        <taxon>Eukaryota</taxon>
        <taxon>Fungi</taxon>
        <taxon>Dikarya</taxon>
        <taxon>Ascomycota</taxon>
        <taxon>Pezizomycotina</taxon>
        <taxon>Dothideomycetes</taxon>
        <taxon>Dothideomycetes incertae sedis</taxon>
        <taxon>Eremomycetales</taxon>
        <taxon>Eremomycetaceae</taxon>
        <taxon>Eremomyces</taxon>
    </lineage>
</organism>
<comment type="similarity">
    <text evidence="3 14">Belongs to the very long-chain fatty acids dehydratase HACD family.</text>
</comment>
<dbReference type="Proteomes" id="UP000504638">
    <property type="component" value="Unplaced"/>
</dbReference>
<evidence type="ECO:0000313" key="16">
    <source>
        <dbReference type="Proteomes" id="UP000504638"/>
    </source>
</evidence>
<keyword evidence="10 14" id="KW-0472">Membrane</keyword>
<feature type="transmembrane region" description="Helical" evidence="14">
    <location>
        <begin position="140"/>
        <end position="160"/>
    </location>
</feature>
<evidence type="ECO:0000256" key="4">
    <source>
        <dbReference type="ARBA" id="ARBA00013122"/>
    </source>
</evidence>
<evidence type="ECO:0000256" key="12">
    <source>
        <dbReference type="ARBA" id="ARBA00023239"/>
    </source>
</evidence>
<dbReference type="GO" id="GO:0042761">
    <property type="term" value="P:very long-chain fatty acid biosynthetic process"/>
    <property type="evidence" value="ECO:0007669"/>
    <property type="project" value="TreeGrafter"/>
</dbReference>
<dbReference type="RefSeq" id="XP_033537374.1">
    <property type="nucleotide sequence ID" value="XM_033678792.1"/>
</dbReference>
<evidence type="ECO:0000256" key="2">
    <source>
        <dbReference type="ARBA" id="ARBA00005194"/>
    </source>
</evidence>
<dbReference type="GO" id="GO:0005789">
    <property type="term" value="C:endoplasmic reticulum membrane"/>
    <property type="evidence" value="ECO:0007669"/>
    <property type="project" value="UniProtKB-SubCell"/>
</dbReference>
<dbReference type="Pfam" id="PF04387">
    <property type="entry name" value="PTPLA"/>
    <property type="match status" value="1"/>
</dbReference>
<dbReference type="EC" id="4.2.1.134" evidence="4 14"/>
<dbReference type="UniPathway" id="UPA00094"/>
<evidence type="ECO:0000256" key="10">
    <source>
        <dbReference type="ARBA" id="ARBA00023136"/>
    </source>
</evidence>
<evidence type="ECO:0000256" key="8">
    <source>
        <dbReference type="ARBA" id="ARBA00022989"/>
    </source>
</evidence>
<evidence type="ECO:0000313" key="15">
    <source>
        <dbReference type="EMBL" id="KAF1815743.1"/>
    </source>
</evidence>
<evidence type="ECO:0000256" key="1">
    <source>
        <dbReference type="ARBA" id="ARBA00004141"/>
    </source>
</evidence>
<comment type="subcellular location">
    <subcellularLocation>
        <location evidence="14">Endoplasmic reticulum membrane</location>
        <topology evidence="14">Multi-pass membrane protein</topology>
    </subcellularLocation>
    <subcellularLocation>
        <location evidence="1">Membrane</location>
        <topology evidence="1">Multi-pass membrane protein</topology>
    </subcellularLocation>
</comment>
<keyword evidence="16" id="KW-1185">Reference proteome</keyword>
<evidence type="ECO:0000256" key="9">
    <source>
        <dbReference type="ARBA" id="ARBA00023098"/>
    </source>
</evidence>
<dbReference type="OrthoDB" id="46988at2759"/>
<comment type="pathway">
    <text evidence="2 14">Lipid metabolism; fatty acid biosynthesis.</text>
</comment>
<evidence type="ECO:0000256" key="13">
    <source>
        <dbReference type="ARBA" id="ARBA00036671"/>
    </source>
</evidence>
<dbReference type="PANTHER" id="PTHR11035:SF3">
    <property type="entry name" value="VERY-LONG-CHAIN (3R)-3-HYDROXYACYL-COA DEHYDRATASE"/>
    <property type="match status" value="1"/>
</dbReference>
<comment type="function">
    <text evidence="14">Catalyzes the third of the four reactions of the long-chain fatty acids elongation cycle. This endoplasmic reticulum-bound enzymatic process, allows the addition of two carbons to the chain of long- and very long-chain fatty acids/VLCFAs per cycle. This enzyme catalyzes the dehydration of the 3-hydroxyacyl-CoA intermediate into trans-2,3-enoyl-CoA, within each cycle of fatty acid elongation. Thereby, it participates to the production of VLCFAs of different chain lengths that are involved in multiple biological processes as precursors of membrane lipids and lipid mediators.</text>
</comment>
<dbReference type="InterPro" id="IPR007482">
    <property type="entry name" value="Tyr_Pase-like_PTPLA"/>
</dbReference>
<reference evidence="15 17" key="1">
    <citation type="submission" date="2020-01" db="EMBL/GenBank/DDBJ databases">
        <authorList>
            <consortium name="DOE Joint Genome Institute"/>
            <person name="Haridas S."/>
            <person name="Albert R."/>
            <person name="Binder M."/>
            <person name="Bloem J."/>
            <person name="Labutti K."/>
            <person name="Salamov A."/>
            <person name="Andreopoulos B."/>
            <person name="Baker S.E."/>
            <person name="Barry K."/>
            <person name="Bills G."/>
            <person name="Bluhm B.H."/>
            <person name="Cannon C."/>
            <person name="Castanera R."/>
            <person name="Culley D.E."/>
            <person name="Daum C."/>
            <person name="Ezra D."/>
            <person name="Gonzalez J.B."/>
            <person name="Henrissat B."/>
            <person name="Kuo A."/>
            <person name="Liang C."/>
            <person name="Lipzen A."/>
            <person name="Lutzoni F."/>
            <person name="Magnuson J."/>
            <person name="Mondo S."/>
            <person name="Nolan M."/>
            <person name="Ohm R."/>
            <person name="Pangilinan J."/>
            <person name="Park H.-J."/>
            <person name="Ramirez L."/>
            <person name="Alfaro M."/>
            <person name="Sun H."/>
            <person name="Tritt A."/>
            <person name="Yoshinaga Y."/>
            <person name="Zwiers L.-H."/>
            <person name="Turgeon B.G."/>
            <person name="Goodwin S.B."/>
            <person name="Spatafora J.W."/>
            <person name="Crous P.W."/>
            <person name="Grigoriev I.V."/>
        </authorList>
    </citation>
    <scope>NUCLEOTIDE SEQUENCE</scope>
    <source>
        <strain evidence="15 17">CBS 781.70</strain>
    </source>
</reference>
<evidence type="ECO:0000313" key="17">
    <source>
        <dbReference type="RefSeq" id="XP_033537374.1"/>
    </source>
</evidence>
<evidence type="ECO:0000256" key="11">
    <source>
        <dbReference type="ARBA" id="ARBA00023160"/>
    </source>
</evidence>
<feature type="transmembrane region" description="Helical" evidence="14">
    <location>
        <begin position="99"/>
        <end position="119"/>
    </location>
</feature>
<proteinExistence type="inferred from homology"/>
<keyword evidence="7 14" id="KW-0276">Fatty acid metabolism</keyword>
<dbReference type="GO" id="GO:0102158">
    <property type="term" value="F:very-long-chain (3R)-3-hydroxyacyl-CoA dehydratase activity"/>
    <property type="evidence" value="ECO:0007669"/>
    <property type="project" value="UniProtKB-EC"/>
</dbReference>
<keyword evidence="12 14" id="KW-0456">Lyase</keyword>
<reference evidence="17" key="3">
    <citation type="submission" date="2025-04" db="UniProtKB">
        <authorList>
            <consortium name="RefSeq"/>
        </authorList>
    </citation>
    <scope>IDENTIFICATION</scope>
    <source>
        <strain evidence="17">CBS 781.70</strain>
    </source>
</reference>
<evidence type="ECO:0000256" key="3">
    <source>
        <dbReference type="ARBA" id="ARBA00007811"/>
    </source>
</evidence>
<dbReference type="GO" id="GO:0030497">
    <property type="term" value="P:fatty acid elongation"/>
    <property type="evidence" value="ECO:0007669"/>
    <property type="project" value="TreeGrafter"/>
</dbReference>
<keyword evidence="5 14" id="KW-0444">Lipid biosynthesis</keyword>
<dbReference type="AlphaFoldDB" id="A0A6G1GCI3"/>
<dbReference type="GO" id="GO:0030148">
    <property type="term" value="P:sphingolipid biosynthetic process"/>
    <property type="evidence" value="ECO:0007669"/>
    <property type="project" value="TreeGrafter"/>
</dbReference>
<evidence type="ECO:0000256" key="7">
    <source>
        <dbReference type="ARBA" id="ARBA00022832"/>
    </source>
</evidence>
<keyword evidence="14" id="KW-0256">Endoplasmic reticulum</keyword>
<evidence type="ECO:0000256" key="5">
    <source>
        <dbReference type="ARBA" id="ARBA00022516"/>
    </source>
</evidence>
<reference evidence="17" key="2">
    <citation type="submission" date="2020-04" db="EMBL/GenBank/DDBJ databases">
        <authorList>
            <consortium name="NCBI Genome Project"/>
        </authorList>
    </citation>
    <scope>NUCLEOTIDE SEQUENCE</scope>
    <source>
        <strain evidence="17">CBS 781.70</strain>
    </source>
</reference>
<name>A0A6G1GCI3_9PEZI</name>
<gene>
    <name evidence="15 17" type="ORF">P152DRAFT_455464</name>
</gene>
<feature type="transmembrane region" description="Helical" evidence="14">
    <location>
        <begin position="172"/>
        <end position="189"/>
    </location>
</feature>
<accession>A0A6G1GCI3</accession>
<comment type="caution">
    <text evidence="14">Lacks conserved residue(s) required for the propagation of feature annotation.</text>
</comment>
<dbReference type="GeneID" id="54419362"/>
<keyword evidence="8 14" id="KW-1133">Transmembrane helix</keyword>
<evidence type="ECO:0000256" key="14">
    <source>
        <dbReference type="RuleBase" id="RU363109"/>
    </source>
</evidence>
<feature type="transmembrane region" description="Helical" evidence="14">
    <location>
        <begin position="12"/>
        <end position="35"/>
    </location>
</feature>
<sequence>MATTYKTAYLQLYNFLSLLAWFAVLVRVVLITQVAGWRHVYEVNEEFVRWTQSAMMLEIGHVLFGFVRSALLTTLIQIGSRILLVWPIAYWIPSATSTNPFYVTMLLAWSITEVVRYAYFVFQLSGRGVPGFIQGLRYNTFFILYPLGIVSECACIYSAIADAGNLHPALPAALYAILAIYVPGSYVMYTHMMKQRRKAARGKQKI</sequence>
<keyword evidence="9 14" id="KW-0443">Lipid metabolism</keyword>
<evidence type="ECO:0000256" key="6">
    <source>
        <dbReference type="ARBA" id="ARBA00022692"/>
    </source>
</evidence>
<comment type="catalytic activity">
    <reaction evidence="13 14">
        <text>a very-long-chain (3R)-3-hydroxyacyl-CoA = a very-long-chain (2E)-enoyl-CoA + H2O</text>
        <dbReference type="Rhea" id="RHEA:45812"/>
        <dbReference type="ChEBI" id="CHEBI:15377"/>
        <dbReference type="ChEBI" id="CHEBI:83728"/>
        <dbReference type="ChEBI" id="CHEBI:85440"/>
        <dbReference type="EC" id="4.2.1.134"/>
    </reaction>
</comment>